<evidence type="ECO:0000313" key="10">
    <source>
        <dbReference type="Proteomes" id="UP000220102"/>
    </source>
</evidence>
<dbReference type="Proteomes" id="UP000220102">
    <property type="component" value="Unassembled WGS sequence"/>
</dbReference>
<comment type="subcellular location">
    <subcellularLocation>
        <location evidence="1">Cell membrane</location>
        <topology evidence="1">Multi-pass membrane protein</topology>
    </subcellularLocation>
    <subcellularLocation>
        <location evidence="8">Membrane</location>
        <topology evidence="8">Multi-pass membrane protein</topology>
    </subcellularLocation>
</comment>
<evidence type="ECO:0000256" key="3">
    <source>
        <dbReference type="ARBA" id="ARBA00022448"/>
    </source>
</evidence>
<proteinExistence type="inferred from homology"/>
<evidence type="ECO:0000256" key="6">
    <source>
        <dbReference type="ARBA" id="ARBA00022989"/>
    </source>
</evidence>
<dbReference type="GO" id="GO:0015087">
    <property type="term" value="F:cobalt ion transmembrane transporter activity"/>
    <property type="evidence" value="ECO:0007669"/>
    <property type="project" value="UniProtKB-UniRule"/>
</dbReference>
<evidence type="ECO:0000313" key="9">
    <source>
        <dbReference type="EMBL" id="PEN14989.1"/>
    </source>
</evidence>
<comment type="similarity">
    <text evidence="2 8">Belongs to the CorA metal ion transporter (MIT) (TC 1.A.35) family.</text>
</comment>
<evidence type="ECO:0000256" key="1">
    <source>
        <dbReference type="ARBA" id="ARBA00004651"/>
    </source>
</evidence>
<dbReference type="Gene3D" id="3.30.460.20">
    <property type="entry name" value="CorA soluble domain-like"/>
    <property type="match status" value="1"/>
</dbReference>
<dbReference type="FunFam" id="1.20.58.340:FF:000012">
    <property type="entry name" value="Magnesium transport protein CorA"/>
    <property type="match status" value="1"/>
</dbReference>
<dbReference type="Pfam" id="PF01544">
    <property type="entry name" value="CorA"/>
    <property type="match status" value="1"/>
</dbReference>
<dbReference type="SUPFAM" id="SSF143865">
    <property type="entry name" value="CorA soluble domain-like"/>
    <property type="match status" value="1"/>
</dbReference>
<dbReference type="PANTHER" id="PTHR46494:SF1">
    <property type="entry name" value="CORA FAMILY METAL ION TRANSPORTER (EUROFUNG)"/>
    <property type="match status" value="1"/>
</dbReference>
<dbReference type="GO" id="GO:0005886">
    <property type="term" value="C:plasma membrane"/>
    <property type="evidence" value="ECO:0007669"/>
    <property type="project" value="UniProtKB-SubCell"/>
</dbReference>
<dbReference type="AlphaFoldDB" id="A0A2A8D204"/>
<dbReference type="OrthoDB" id="9803416at2"/>
<dbReference type="NCBIfam" id="TIGR00383">
    <property type="entry name" value="corA"/>
    <property type="match status" value="1"/>
</dbReference>
<evidence type="ECO:0000256" key="4">
    <source>
        <dbReference type="ARBA" id="ARBA00022475"/>
    </source>
</evidence>
<dbReference type="PANTHER" id="PTHR46494">
    <property type="entry name" value="CORA FAMILY METAL ION TRANSPORTER (EUROFUNG)"/>
    <property type="match status" value="1"/>
</dbReference>
<keyword evidence="10" id="KW-1185">Reference proteome</keyword>
<evidence type="ECO:0000256" key="2">
    <source>
        <dbReference type="ARBA" id="ARBA00009765"/>
    </source>
</evidence>
<keyword evidence="3 8" id="KW-0813">Transport</keyword>
<evidence type="ECO:0000256" key="5">
    <source>
        <dbReference type="ARBA" id="ARBA00022692"/>
    </source>
</evidence>
<keyword evidence="5 8" id="KW-0812">Transmembrane</keyword>
<gene>
    <name evidence="8 9" type="primary">corA</name>
    <name evidence="9" type="ORF">CRI94_01475</name>
</gene>
<feature type="transmembrane region" description="Helical" evidence="8">
    <location>
        <begin position="347"/>
        <end position="367"/>
    </location>
</feature>
<keyword evidence="8" id="KW-0406">Ion transport</keyword>
<reference evidence="9 10" key="1">
    <citation type="submission" date="2017-10" db="EMBL/GenBank/DDBJ databases">
        <title>Draft genome of Longibacter Salinarum.</title>
        <authorList>
            <person name="Goh K.M."/>
            <person name="Shamsir M.S."/>
            <person name="Lim S.W."/>
        </authorList>
    </citation>
    <scope>NUCLEOTIDE SEQUENCE [LARGE SCALE GENOMIC DNA]</scope>
    <source>
        <strain evidence="9 10">KCTC 52045</strain>
    </source>
</reference>
<organism evidence="9 10">
    <name type="scientific">Longibacter salinarum</name>
    <dbReference type="NCBI Taxonomy" id="1850348"/>
    <lineage>
        <taxon>Bacteria</taxon>
        <taxon>Pseudomonadati</taxon>
        <taxon>Rhodothermota</taxon>
        <taxon>Rhodothermia</taxon>
        <taxon>Rhodothermales</taxon>
        <taxon>Salisaetaceae</taxon>
        <taxon>Longibacter</taxon>
    </lineage>
</organism>
<dbReference type="InterPro" id="IPR002523">
    <property type="entry name" value="MgTranspt_CorA/ZnTranspt_ZntB"/>
</dbReference>
<dbReference type="Gene3D" id="1.20.58.340">
    <property type="entry name" value="Magnesium transport protein CorA, transmembrane region"/>
    <property type="match status" value="2"/>
</dbReference>
<dbReference type="InterPro" id="IPR045863">
    <property type="entry name" value="CorA_TM1_TM2"/>
</dbReference>
<comment type="function">
    <text evidence="8">Mediates influx of magnesium ions.</text>
</comment>
<keyword evidence="4 8" id="KW-1003">Cell membrane</keyword>
<dbReference type="GO" id="GO:0015095">
    <property type="term" value="F:magnesium ion transmembrane transporter activity"/>
    <property type="evidence" value="ECO:0007669"/>
    <property type="project" value="UniProtKB-UniRule"/>
</dbReference>
<dbReference type="EMBL" id="PDEQ01000001">
    <property type="protein sequence ID" value="PEN14989.1"/>
    <property type="molecule type" value="Genomic_DNA"/>
</dbReference>
<dbReference type="CDD" id="cd12828">
    <property type="entry name" value="TmCorA-like_1"/>
    <property type="match status" value="1"/>
</dbReference>
<protein>
    <recommendedName>
        <fullName evidence="8">Magnesium transport protein CorA</fullName>
    </recommendedName>
</protein>
<keyword evidence="6 8" id="KW-1133">Transmembrane helix</keyword>
<name>A0A2A8D204_9BACT</name>
<keyword evidence="8" id="KW-0460">Magnesium</keyword>
<sequence length="373" mass="42331">MPMASRTRRAADRLLFPIKKRRHKVGLAPGSVVFVGEERSTPITCRLTNYAPDLHEVSDEDDVEVAVQRFLESDESTVTWLDVSGVHEPDKVQTIGNQLGLSPLLQEDIANTGQRPKVDESPEAIYIAAKMLRYTDDAERPHLIAEQISLIVRPEGVVSFQEVPGDILDPLRERIARGRGRIRSSGPAYLAYAILDVLVDYYFVVLETMAERAELLEDAVLEDPNDHTQSALNEMRRDLAHVRRHAWPMREVLSHLERTQHPLWPDDVLRPYVRDAYEHAVQVLDMVESLRDLAGGLMDLYMTSLSNRMNEVMKVLTIIGTIFIPLTFVAGIYGMNFENMPELSAPYGYPITMASMAAIALVLVYYFRRKSWL</sequence>
<evidence type="ECO:0000256" key="7">
    <source>
        <dbReference type="ARBA" id="ARBA00023136"/>
    </source>
</evidence>
<dbReference type="SUPFAM" id="SSF144083">
    <property type="entry name" value="Magnesium transport protein CorA, transmembrane region"/>
    <property type="match status" value="1"/>
</dbReference>
<keyword evidence="7 8" id="KW-0472">Membrane</keyword>
<accession>A0A2A8D204</accession>
<dbReference type="InterPro" id="IPR004488">
    <property type="entry name" value="Mg/Co-transport_prot_CorA"/>
</dbReference>
<comment type="caution">
    <text evidence="9">The sequence shown here is derived from an EMBL/GenBank/DDBJ whole genome shotgun (WGS) entry which is preliminary data.</text>
</comment>
<evidence type="ECO:0000256" key="8">
    <source>
        <dbReference type="RuleBase" id="RU362010"/>
    </source>
</evidence>
<dbReference type="GO" id="GO:0000287">
    <property type="term" value="F:magnesium ion binding"/>
    <property type="evidence" value="ECO:0007669"/>
    <property type="project" value="TreeGrafter"/>
</dbReference>
<dbReference type="GO" id="GO:0050897">
    <property type="term" value="F:cobalt ion binding"/>
    <property type="evidence" value="ECO:0007669"/>
    <property type="project" value="TreeGrafter"/>
</dbReference>
<feature type="transmembrane region" description="Helical" evidence="8">
    <location>
        <begin position="315"/>
        <end position="335"/>
    </location>
</feature>
<dbReference type="InterPro" id="IPR045861">
    <property type="entry name" value="CorA_cytoplasmic_dom"/>
</dbReference>